<comment type="caution">
    <text evidence="2">The sequence shown here is derived from an EMBL/GenBank/DDBJ whole genome shotgun (WGS) entry which is preliminary data.</text>
</comment>
<evidence type="ECO:0000313" key="3">
    <source>
        <dbReference type="Proteomes" id="UP000639516"/>
    </source>
</evidence>
<dbReference type="EMBL" id="JAATTO010000006">
    <property type="protein sequence ID" value="MBC9977716.1"/>
    <property type="molecule type" value="Genomic_DNA"/>
</dbReference>
<evidence type="ECO:0000259" key="1">
    <source>
        <dbReference type="Pfam" id="PF01402"/>
    </source>
</evidence>
<organism evidence="2 3">
    <name type="scientific">Bradyrhizobium campsiandrae</name>
    <dbReference type="NCBI Taxonomy" id="1729892"/>
    <lineage>
        <taxon>Bacteria</taxon>
        <taxon>Pseudomonadati</taxon>
        <taxon>Pseudomonadota</taxon>
        <taxon>Alphaproteobacteria</taxon>
        <taxon>Hyphomicrobiales</taxon>
        <taxon>Nitrobacteraceae</taxon>
        <taxon>Bradyrhizobium</taxon>
    </lineage>
</organism>
<dbReference type="Gene3D" id="1.10.1220.10">
    <property type="entry name" value="Met repressor-like"/>
    <property type="match status" value="1"/>
</dbReference>
<dbReference type="InterPro" id="IPR013321">
    <property type="entry name" value="Arc_rbn_hlx_hlx"/>
</dbReference>
<dbReference type="Proteomes" id="UP000639516">
    <property type="component" value="Unassembled WGS sequence"/>
</dbReference>
<dbReference type="Pfam" id="PF01402">
    <property type="entry name" value="RHH_1"/>
    <property type="match status" value="1"/>
</dbReference>
<protein>
    <submittedName>
        <fullName evidence="2">CopG family transcriptional regulator</fullName>
    </submittedName>
</protein>
<keyword evidence="3" id="KW-1185">Reference proteome</keyword>
<reference evidence="2 3" key="1">
    <citation type="journal article" date="2020" name="Arch. Microbiol.">
        <title>Bradyrhizobium campsiandrae sp. nov., a nitrogen-fixing bacterial strain isolated from a native leguminous tree from the Amazon adapted to flooded conditions.</title>
        <authorList>
            <person name="Cabral Michel D."/>
            <person name="Martins da Costa E."/>
            <person name="Azarias Guimaraes A."/>
            <person name="Soares de Carvalho T."/>
            <person name="Santos de Castro Caputo P."/>
            <person name="Willems A."/>
            <person name="de Souza Moreira F.M."/>
        </authorList>
    </citation>
    <scope>NUCLEOTIDE SEQUENCE [LARGE SCALE GENOMIC DNA]</scope>
    <source>
        <strain evidence="3">INPA 384B</strain>
    </source>
</reference>
<proteinExistence type="predicted"/>
<name>A0ABR7U2F5_9BRAD</name>
<dbReference type="InterPro" id="IPR002145">
    <property type="entry name" value="CopG"/>
</dbReference>
<evidence type="ECO:0000313" key="2">
    <source>
        <dbReference type="EMBL" id="MBC9977716.1"/>
    </source>
</evidence>
<gene>
    <name evidence="2" type="ORF">HA482_05715</name>
</gene>
<sequence length="60" mass="6868">MGTYMHFNPDTARGYVGFVMPVDLLAELDQVRTELRLSRSQFMRQAVSAYLGQQRQSTAK</sequence>
<dbReference type="RefSeq" id="WP_188098774.1">
    <property type="nucleotide sequence ID" value="NZ_JAANIH010000011.1"/>
</dbReference>
<dbReference type="CDD" id="cd22231">
    <property type="entry name" value="RHH_NikR_HicB-like"/>
    <property type="match status" value="1"/>
</dbReference>
<accession>A0ABR7U2F5</accession>
<feature type="domain" description="Ribbon-helix-helix protein CopG" evidence="1">
    <location>
        <begin position="20"/>
        <end position="54"/>
    </location>
</feature>